<proteinExistence type="predicted"/>
<gene>
    <name evidence="1" type="ORF">SHERM_12016</name>
</gene>
<protein>
    <recommendedName>
        <fullName evidence="3">Reverse transcriptase Ty1/copia-type domain-containing protein</fullName>
    </recommendedName>
</protein>
<evidence type="ECO:0008006" key="3">
    <source>
        <dbReference type="Google" id="ProtNLM"/>
    </source>
</evidence>
<sequence>MNTCLNLRWIIERYDAGYYDIDDLRLFLFYKLEKYGFDSEIKGMHVAADEDEREFCVWMLRRSEEINANPDLPPLSEDRAALLRRAYTTEEIEDMKTIPYASAVGSLMYAMACTRPDISYAVGMVARYQNNPGREHWAAVKHIFKYLRRTKEYMLVYRADSLFPLGYSDSDFQSDRDESNSTSGFHYG</sequence>
<dbReference type="OrthoDB" id="1645289at2759"/>
<dbReference type="AlphaFoldDB" id="A0A9N7ML59"/>
<organism evidence="1 2">
    <name type="scientific">Striga hermonthica</name>
    <name type="common">Purple witchweed</name>
    <name type="synonym">Buchnera hermonthica</name>
    <dbReference type="NCBI Taxonomy" id="68872"/>
    <lineage>
        <taxon>Eukaryota</taxon>
        <taxon>Viridiplantae</taxon>
        <taxon>Streptophyta</taxon>
        <taxon>Embryophyta</taxon>
        <taxon>Tracheophyta</taxon>
        <taxon>Spermatophyta</taxon>
        <taxon>Magnoliopsida</taxon>
        <taxon>eudicotyledons</taxon>
        <taxon>Gunneridae</taxon>
        <taxon>Pentapetalae</taxon>
        <taxon>asterids</taxon>
        <taxon>lamiids</taxon>
        <taxon>Lamiales</taxon>
        <taxon>Orobanchaceae</taxon>
        <taxon>Buchnereae</taxon>
        <taxon>Striga</taxon>
    </lineage>
</organism>
<name>A0A9N7ML59_STRHE</name>
<dbReference type="PANTHER" id="PTHR11439:SF467">
    <property type="entry name" value="INTEGRASE CATALYTIC DOMAIN-CONTAINING PROTEIN"/>
    <property type="match status" value="1"/>
</dbReference>
<dbReference type="Proteomes" id="UP001153555">
    <property type="component" value="Unassembled WGS sequence"/>
</dbReference>
<evidence type="ECO:0000313" key="1">
    <source>
        <dbReference type="EMBL" id="CAA0810410.1"/>
    </source>
</evidence>
<evidence type="ECO:0000313" key="2">
    <source>
        <dbReference type="Proteomes" id="UP001153555"/>
    </source>
</evidence>
<keyword evidence="2" id="KW-1185">Reference proteome</keyword>
<feature type="non-terminal residue" evidence="1">
    <location>
        <position position="1"/>
    </location>
</feature>
<comment type="caution">
    <text evidence="1">The sequence shown here is derived from an EMBL/GenBank/DDBJ whole genome shotgun (WGS) entry which is preliminary data.</text>
</comment>
<reference evidence="1" key="1">
    <citation type="submission" date="2019-12" db="EMBL/GenBank/DDBJ databases">
        <authorList>
            <person name="Scholes J."/>
        </authorList>
    </citation>
    <scope>NUCLEOTIDE SEQUENCE</scope>
</reference>
<dbReference type="PANTHER" id="PTHR11439">
    <property type="entry name" value="GAG-POL-RELATED RETROTRANSPOSON"/>
    <property type="match status" value="1"/>
</dbReference>
<accession>A0A9N7ML59</accession>
<dbReference type="EMBL" id="CACSLK010006106">
    <property type="protein sequence ID" value="CAA0810410.1"/>
    <property type="molecule type" value="Genomic_DNA"/>
</dbReference>